<proteinExistence type="predicted"/>
<dbReference type="EMBL" id="VWRN01000042">
    <property type="protein sequence ID" value="KAA6121854.1"/>
    <property type="molecule type" value="Genomic_DNA"/>
</dbReference>
<comment type="caution">
    <text evidence="2">The sequence shown here is derived from an EMBL/GenBank/DDBJ whole genome shotgun (WGS) entry which is preliminary data.</text>
</comment>
<evidence type="ECO:0000313" key="3">
    <source>
        <dbReference type="Proteomes" id="UP000324324"/>
    </source>
</evidence>
<gene>
    <name evidence="2" type="ORF">F1599_15700</name>
</gene>
<dbReference type="Gene3D" id="3.60.21.10">
    <property type="match status" value="1"/>
</dbReference>
<name>A0A5M8AM53_9BURK</name>
<keyword evidence="3" id="KW-1185">Reference proteome</keyword>
<sequence>MPITTQQPTFSFPSSHAFFDAAARAAQAPGSVSAPVPGMVYRIGKRTMQYLVDTSATRKIDQIRLAELPGAVRGRFSRYIDALLRMFGLRAPATLTPTPAQRDAIFTAASMQRQRGDTELAQWKKRMAAPADALPEAGALPEAEALPEDGALPEAKALPKAGTLPEQWVKDGHRDTVVAHFAPEVGRVMEAVKHLYGNYPAPQARDMATGLVDRIGQELDAWLAAVSPDVAEAVKHRLAISARVEKFGTVAASHPDDPKIRQLELDKVTRFPTPAQQCIQLSHDLDQEPERVHGLAPFNEVALGDMHGNCELLLHSLVQLGFLEIADPQAWSRLRGMLRKLQSEPMTAAGLARFRDTLHRAVTVDPGCRETRLTLLGDLLADRMHNDICMLAILDLLHQRGVDYQVILSNHDMGFIQYYLRNRSRSQDEPFEVKGIGLMQNPDQAASLERCDKLLNEHRGTRAFFREAAERAYFPHLNVCSTSLDGRTVFSHGFVNQTLFAELCRQAGADPAEPHAVQVARINAHLRDLLADDGSGYLAAVSDAELPSALYAAGWNIGPGDRRYQEDISVTYPNVARINDPRLPHPDVRQAVHGHTQNVGARVRGELLRTAEAADLLARIAQPDGMATLDDLNDYLRSPAAAEPPKQALNVISPMLVMLLVLAPRSLEPEARKDASLRFAHLRESLSDYSPAAMKDLPMPEVEARMKRFCEDFSRAWNANCNAGEPVAFQRDWATPLLVSLEQILALPAIPEQATPLAPVVQRLRETATEFASVAAAHVPDAGPSANDKVNAYIEALEQRFISLDSAEGMMPTERKFVRTVYVA</sequence>
<dbReference type="InterPro" id="IPR048521">
    <property type="entry name" value="WipA_Phos"/>
</dbReference>
<dbReference type="RefSeq" id="WP_150083699.1">
    <property type="nucleotide sequence ID" value="NZ_VWRN01000042.1"/>
</dbReference>
<reference evidence="2 3" key="1">
    <citation type="submission" date="2019-09" db="EMBL/GenBank/DDBJ databases">
        <title>Isolation of a novel species in the genus Cupriavidus from patients with sepsis using whole genome sequencing.</title>
        <authorList>
            <person name="Kweon O.J."/>
            <person name="Lee M.-K."/>
        </authorList>
    </citation>
    <scope>NUCLEOTIDE SEQUENCE [LARGE SCALE GENOMIC DNA]</scope>
    <source>
        <strain evidence="2 3">MKL-01</strain>
    </source>
</reference>
<organism evidence="2 3">
    <name type="scientific">Cupriavidus cauae</name>
    <dbReference type="NCBI Taxonomy" id="2608999"/>
    <lineage>
        <taxon>Bacteria</taxon>
        <taxon>Pseudomonadati</taxon>
        <taxon>Pseudomonadota</taxon>
        <taxon>Betaproteobacteria</taxon>
        <taxon>Burkholderiales</taxon>
        <taxon>Burkholderiaceae</taxon>
        <taxon>Cupriavidus</taxon>
    </lineage>
</organism>
<dbReference type="AlphaFoldDB" id="A0A5M8AM53"/>
<evidence type="ECO:0000313" key="2">
    <source>
        <dbReference type="EMBL" id="KAA6121854.1"/>
    </source>
</evidence>
<evidence type="ECO:0000259" key="1">
    <source>
        <dbReference type="Pfam" id="PF21663"/>
    </source>
</evidence>
<dbReference type="Proteomes" id="UP000324324">
    <property type="component" value="Unassembled WGS sequence"/>
</dbReference>
<feature type="domain" description="WipA-like phosphatase" evidence="1">
    <location>
        <begin position="373"/>
        <end position="520"/>
    </location>
</feature>
<dbReference type="GO" id="GO:0016791">
    <property type="term" value="F:phosphatase activity"/>
    <property type="evidence" value="ECO:0007669"/>
    <property type="project" value="InterPro"/>
</dbReference>
<dbReference type="SUPFAM" id="SSF56300">
    <property type="entry name" value="Metallo-dependent phosphatases"/>
    <property type="match status" value="1"/>
</dbReference>
<dbReference type="Pfam" id="PF21663">
    <property type="entry name" value="WipA_Phos"/>
    <property type="match status" value="1"/>
</dbReference>
<dbReference type="InterPro" id="IPR029052">
    <property type="entry name" value="Metallo-depent_PP-like"/>
</dbReference>
<protein>
    <recommendedName>
        <fullName evidence="1">WipA-like phosphatase domain-containing protein</fullName>
    </recommendedName>
</protein>
<accession>A0A5M8AM53</accession>